<evidence type="ECO:0000313" key="3">
    <source>
        <dbReference type="EMBL" id="CAB4542197.1"/>
    </source>
</evidence>
<organism evidence="3">
    <name type="scientific">freshwater metagenome</name>
    <dbReference type="NCBI Taxonomy" id="449393"/>
    <lineage>
        <taxon>unclassified sequences</taxon>
        <taxon>metagenomes</taxon>
        <taxon>ecological metagenomes</taxon>
    </lineage>
</organism>
<dbReference type="GO" id="GO:0016829">
    <property type="term" value="F:lyase activity"/>
    <property type="evidence" value="ECO:0007669"/>
    <property type="project" value="UniProtKB-KW"/>
</dbReference>
<sequence length="152" mass="16102">MTSADSNTPLPSQVAPRIVLLVAHGSRNPLAAVEHAQLCEKVQAESNEAQSIQAQALPQAGLEPQPIQVRPAYLELAEPSIADAIDTAVEQGAVHIRLLPHFLNSGNHVMRDLPEAVAEAERKHPGVSIELAEHLGADAGLVSLLTTRVLAD</sequence>
<dbReference type="PANTHER" id="PTHR33542:SF3">
    <property type="entry name" value="SIROHYDROCHLORIN FERROCHELATASE, CHLOROPLASTIC"/>
    <property type="match status" value="1"/>
</dbReference>
<dbReference type="AlphaFoldDB" id="A0A6J6BU31"/>
<keyword evidence="1" id="KW-0479">Metal-binding</keyword>
<dbReference type="EMBL" id="CAFBMG010000045">
    <property type="protein sequence ID" value="CAB4899409.1"/>
    <property type="molecule type" value="Genomic_DNA"/>
</dbReference>
<proteinExistence type="predicted"/>
<reference evidence="3" key="1">
    <citation type="submission" date="2020-05" db="EMBL/GenBank/DDBJ databases">
        <authorList>
            <person name="Chiriac C."/>
            <person name="Salcher M."/>
            <person name="Ghai R."/>
            <person name="Kavagutti S V."/>
        </authorList>
    </citation>
    <scope>NUCLEOTIDE SEQUENCE</scope>
</reference>
<keyword evidence="2" id="KW-0456">Lyase</keyword>
<protein>
    <submittedName>
        <fullName evidence="3">Unannotated protein</fullName>
    </submittedName>
</protein>
<gene>
    <name evidence="3" type="ORF">UFOPK1358_01092</name>
    <name evidence="4" type="ORF">UFOPK3519_00758</name>
</gene>
<name>A0A6J6BU31_9ZZZZ</name>
<dbReference type="SUPFAM" id="SSF53800">
    <property type="entry name" value="Chelatase"/>
    <property type="match status" value="1"/>
</dbReference>
<dbReference type="EMBL" id="CAEZSF010000100">
    <property type="protein sequence ID" value="CAB4542197.1"/>
    <property type="molecule type" value="Genomic_DNA"/>
</dbReference>
<dbReference type="InterPro" id="IPR050963">
    <property type="entry name" value="Sirohydro_Cobaltochel/CbiX"/>
</dbReference>
<evidence type="ECO:0000256" key="1">
    <source>
        <dbReference type="ARBA" id="ARBA00022723"/>
    </source>
</evidence>
<accession>A0A6J6BU31</accession>
<dbReference type="Gene3D" id="3.40.50.1400">
    <property type="match status" value="1"/>
</dbReference>
<evidence type="ECO:0000256" key="2">
    <source>
        <dbReference type="ARBA" id="ARBA00023239"/>
    </source>
</evidence>
<dbReference type="Pfam" id="PF01903">
    <property type="entry name" value="CbiX"/>
    <property type="match status" value="1"/>
</dbReference>
<dbReference type="InterPro" id="IPR002762">
    <property type="entry name" value="CbiX-like"/>
</dbReference>
<evidence type="ECO:0000313" key="4">
    <source>
        <dbReference type="EMBL" id="CAB4899409.1"/>
    </source>
</evidence>
<dbReference type="PANTHER" id="PTHR33542">
    <property type="entry name" value="SIROHYDROCHLORIN FERROCHELATASE, CHLOROPLASTIC"/>
    <property type="match status" value="1"/>
</dbReference>
<dbReference type="CDD" id="cd03416">
    <property type="entry name" value="CbiX_SirB_N"/>
    <property type="match status" value="1"/>
</dbReference>
<dbReference type="GO" id="GO:0046872">
    <property type="term" value="F:metal ion binding"/>
    <property type="evidence" value="ECO:0007669"/>
    <property type="project" value="UniProtKB-KW"/>
</dbReference>